<evidence type="ECO:0000256" key="1">
    <source>
        <dbReference type="SAM" id="Phobius"/>
    </source>
</evidence>
<protein>
    <submittedName>
        <fullName evidence="2">Uncharacterized protein</fullName>
    </submittedName>
</protein>
<keyword evidence="1" id="KW-0472">Membrane</keyword>
<proteinExistence type="predicted"/>
<organism evidence="2 3">
    <name type="scientific">Cellulomonas bogoriensis 69B4 = DSM 16987</name>
    <dbReference type="NCBI Taxonomy" id="1386082"/>
    <lineage>
        <taxon>Bacteria</taxon>
        <taxon>Bacillati</taxon>
        <taxon>Actinomycetota</taxon>
        <taxon>Actinomycetes</taxon>
        <taxon>Micrococcales</taxon>
        <taxon>Cellulomonadaceae</taxon>
        <taxon>Cellulomonas</taxon>
    </lineage>
</organism>
<name>A0A0A0C0E5_9CELL</name>
<feature type="transmembrane region" description="Helical" evidence="1">
    <location>
        <begin position="61"/>
        <end position="82"/>
    </location>
</feature>
<dbReference type="RefSeq" id="WP_035060491.1">
    <property type="nucleotide sequence ID" value="NZ_AXCZ01000085.1"/>
</dbReference>
<dbReference type="EMBL" id="AXCZ01000085">
    <property type="protein sequence ID" value="KGM12884.1"/>
    <property type="molecule type" value="Genomic_DNA"/>
</dbReference>
<sequence>MSGVGRTGADRPRSLPLAVRAVRLATQRWGETALVTIILAPPMIDQFLTAVHPSTPSGDRLASFGVGAVLAGLLALSLALVARRQFRRLSALVATSTLQVTDEEQLQGVRCIVALRGTRSGPGTAEHVLPRLRDVERVVLVGSPESVGDVWKGGWADVHEGLRERVRVVGDTEIDDMVRIEPFGAPEASKAALDSLLAGEVARFGRAGVVADVTQGTALMSLALHGAAERAGVRSLYSATRASETKAGSRVFTHQGFVVWSPASEEGI</sequence>
<accession>A0A0A0C0E5</accession>
<keyword evidence="1" id="KW-0812">Transmembrane</keyword>
<keyword evidence="1" id="KW-1133">Transmembrane helix</keyword>
<gene>
    <name evidence="2" type="ORF">N869_01010</name>
</gene>
<dbReference type="Proteomes" id="UP000054314">
    <property type="component" value="Unassembled WGS sequence"/>
</dbReference>
<dbReference type="AlphaFoldDB" id="A0A0A0C0E5"/>
<reference evidence="2 3" key="1">
    <citation type="submission" date="2013-08" db="EMBL/GenBank/DDBJ databases">
        <title>Genome sequencing of Cellulomonas bogoriensis 69B4.</title>
        <authorList>
            <person name="Chen F."/>
            <person name="Li Y."/>
            <person name="Wang G."/>
        </authorList>
    </citation>
    <scope>NUCLEOTIDE SEQUENCE [LARGE SCALE GENOMIC DNA]</scope>
    <source>
        <strain evidence="2 3">69B4</strain>
    </source>
</reference>
<comment type="caution">
    <text evidence="2">The sequence shown here is derived from an EMBL/GenBank/DDBJ whole genome shotgun (WGS) entry which is preliminary data.</text>
</comment>
<evidence type="ECO:0000313" key="3">
    <source>
        <dbReference type="Proteomes" id="UP000054314"/>
    </source>
</evidence>
<keyword evidence="3" id="KW-1185">Reference proteome</keyword>
<evidence type="ECO:0000313" key="2">
    <source>
        <dbReference type="EMBL" id="KGM12884.1"/>
    </source>
</evidence>